<name>A0A812TBN1_9DINO</name>
<dbReference type="AlphaFoldDB" id="A0A812TBN1"/>
<feature type="signal peptide" evidence="2">
    <location>
        <begin position="1"/>
        <end position="19"/>
    </location>
</feature>
<feature type="compositionally biased region" description="Basic and acidic residues" evidence="1">
    <location>
        <begin position="115"/>
        <end position="147"/>
    </location>
</feature>
<gene>
    <name evidence="3" type="primary">NUAK2</name>
    <name evidence="3" type="ORF">SNEC2469_LOCUS14666</name>
</gene>
<reference evidence="3" key="1">
    <citation type="submission" date="2021-02" db="EMBL/GenBank/DDBJ databases">
        <authorList>
            <person name="Dougan E. K."/>
            <person name="Rhodes N."/>
            <person name="Thang M."/>
            <person name="Chan C."/>
        </authorList>
    </citation>
    <scope>NUCLEOTIDE SEQUENCE</scope>
</reference>
<accession>A0A812TBN1</accession>
<evidence type="ECO:0000313" key="4">
    <source>
        <dbReference type="Proteomes" id="UP000601435"/>
    </source>
</evidence>
<feature type="region of interest" description="Disordered" evidence="1">
    <location>
        <begin position="66"/>
        <end position="147"/>
    </location>
</feature>
<feature type="chain" id="PRO_5032602447" evidence="2">
    <location>
        <begin position="20"/>
        <end position="235"/>
    </location>
</feature>
<feature type="compositionally biased region" description="Basic and acidic residues" evidence="1">
    <location>
        <begin position="205"/>
        <end position="214"/>
    </location>
</feature>
<proteinExistence type="predicted"/>
<evidence type="ECO:0000256" key="1">
    <source>
        <dbReference type="SAM" id="MobiDB-lite"/>
    </source>
</evidence>
<evidence type="ECO:0000256" key="2">
    <source>
        <dbReference type="SAM" id="SignalP"/>
    </source>
</evidence>
<feature type="compositionally biased region" description="Basic and acidic residues" evidence="1">
    <location>
        <begin position="73"/>
        <end position="107"/>
    </location>
</feature>
<feature type="region of interest" description="Disordered" evidence="1">
    <location>
        <begin position="205"/>
        <end position="235"/>
    </location>
</feature>
<sequence>MWRPCIIAVWMLACKNVEAVRPEREFIKGRRDNGPIVIDKAELQRISDALKNGDLETAAASKIQIGGGTQAADGEKQISDSGDKEAENAESLARDPTGDTPKTESPAKDSPAPGKPEDKAKESSKESKEHQAQLHVSFEELSKSHNDMDRVMKQYKEVADKGEQRAAKFVDVMGTYQTSLTGLREPLRRISSQVTELQSKIVTKLEADEKERMEPLNSLQDELGPSGNESASHEG</sequence>
<protein>
    <submittedName>
        <fullName evidence="3">NUAK2 protein</fullName>
    </submittedName>
</protein>
<keyword evidence="4" id="KW-1185">Reference proteome</keyword>
<dbReference type="OrthoDB" id="420133at2759"/>
<keyword evidence="2" id="KW-0732">Signal</keyword>
<dbReference type="EMBL" id="CAJNJA010023587">
    <property type="protein sequence ID" value="CAE7513361.1"/>
    <property type="molecule type" value="Genomic_DNA"/>
</dbReference>
<evidence type="ECO:0000313" key="3">
    <source>
        <dbReference type="EMBL" id="CAE7513361.1"/>
    </source>
</evidence>
<organism evidence="3 4">
    <name type="scientific">Symbiodinium necroappetens</name>
    <dbReference type="NCBI Taxonomy" id="1628268"/>
    <lineage>
        <taxon>Eukaryota</taxon>
        <taxon>Sar</taxon>
        <taxon>Alveolata</taxon>
        <taxon>Dinophyceae</taxon>
        <taxon>Suessiales</taxon>
        <taxon>Symbiodiniaceae</taxon>
        <taxon>Symbiodinium</taxon>
    </lineage>
</organism>
<dbReference type="Proteomes" id="UP000601435">
    <property type="component" value="Unassembled WGS sequence"/>
</dbReference>
<comment type="caution">
    <text evidence="3">The sequence shown here is derived from an EMBL/GenBank/DDBJ whole genome shotgun (WGS) entry which is preliminary data.</text>
</comment>